<evidence type="ECO:0000256" key="1">
    <source>
        <dbReference type="SAM" id="MobiDB-lite"/>
    </source>
</evidence>
<evidence type="ECO:0000313" key="3">
    <source>
        <dbReference type="EMBL" id="ALI98062.1"/>
    </source>
</evidence>
<accession>A0A0P0C4K4</accession>
<keyword evidence="2" id="KW-1133">Transmembrane helix</keyword>
<keyword evidence="2" id="KW-0812">Transmembrane</keyword>
<feature type="compositionally biased region" description="Polar residues" evidence="1">
    <location>
        <begin position="79"/>
        <end position="95"/>
    </location>
</feature>
<dbReference type="OrthoDB" id="894320at2"/>
<gene>
    <name evidence="3" type="ORF">DC20_02565</name>
</gene>
<keyword evidence="4" id="KW-1185">Reference proteome</keyword>
<dbReference type="EMBL" id="CP012643">
    <property type="protein sequence ID" value="ALI98062.1"/>
    <property type="molecule type" value="Genomic_DNA"/>
</dbReference>
<reference evidence="3 4" key="1">
    <citation type="submission" date="2015-08" db="EMBL/GenBank/DDBJ databases">
        <title>Complete genome sequence of Rufibacter tibetensis strain 1351t, a radiation-resistant bacterium from tibet plateau.</title>
        <authorList>
            <person name="Dai J."/>
        </authorList>
    </citation>
    <scope>NUCLEOTIDE SEQUENCE [LARGE SCALE GENOMIC DNA]</scope>
    <source>
        <strain evidence="3 4">1351</strain>
    </source>
</reference>
<dbReference type="Proteomes" id="UP000061382">
    <property type="component" value="Chromosome"/>
</dbReference>
<protein>
    <recommendedName>
        <fullName evidence="5">YtxH domain-containing protein</fullName>
    </recommendedName>
</protein>
<organism evidence="3 4">
    <name type="scientific">Rufibacter tibetensis</name>
    <dbReference type="NCBI Taxonomy" id="512763"/>
    <lineage>
        <taxon>Bacteria</taxon>
        <taxon>Pseudomonadati</taxon>
        <taxon>Bacteroidota</taxon>
        <taxon>Cytophagia</taxon>
        <taxon>Cytophagales</taxon>
        <taxon>Hymenobacteraceae</taxon>
        <taxon>Rufibacter</taxon>
    </lineage>
</organism>
<keyword evidence="2" id="KW-0472">Membrane</keyword>
<name>A0A0P0C4K4_9BACT</name>
<dbReference type="AlphaFoldDB" id="A0A0P0C4K4"/>
<dbReference type="RefSeq" id="WP_062542391.1">
    <property type="nucleotide sequence ID" value="NZ_CP012643.1"/>
</dbReference>
<dbReference type="PATRIC" id="fig|512763.3.peg.569"/>
<feature type="transmembrane region" description="Helical" evidence="2">
    <location>
        <begin position="6"/>
        <end position="27"/>
    </location>
</feature>
<proteinExistence type="predicted"/>
<feature type="compositionally biased region" description="Low complexity" evidence="1">
    <location>
        <begin position="119"/>
        <end position="155"/>
    </location>
</feature>
<sequence length="180" mass="17025">MKDDNGKIILAMLAGASAGLVAGILMAPEAGEATRGNLKKSASKLGSGIGSKLSDLGSSAGALLGKKASGSGDPDVVNLGSNTTPTSHLDNNPTGGNMDLMTGDDPRDNATGTATSDVGAGIDAGALGADAGTLGSDTDANATSTSAGTTSGATTKPKRASKAKGASKSGNTGTGSDASA</sequence>
<evidence type="ECO:0000313" key="4">
    <source>
        <dbReference type="Proteomes" id="UP000061382"/>
    </source>
</evidence>
<feature type="region of interest" description="Disordered" evidence="1">
    <location>
        <begin position="61"/>
        <end position="180"/>
    </location>
</feature>
<evidence type="ECO:0008006" key="5">
    <source>
        <dbReference type="Google" id="ProtNLM"/>
    </source>
</evidence>
<feature type="compositionally biased region" description="Low complexity" evidence="1">
    <location>
        <begin position="61"/>
        <end position="72"/>
    </location>
</feature>
<evidence type="ECO:0000256" key="2">
    <source>
        <dbReference type="SAM" id="Phobius"/>
    </source>
</evidence>
<dbReference type="KEGG" id="rti:DC20_02565"/>